<evidence type="ECO:0000256" key="5">
    <source>
        <dbReference type="ARBA" id="ARBA00022691"/>
    </source>
</evidence>
<accession>A0A2U8E6J2</accession>
<dbReference type="Proteomes" id="UP000244896">
    <property type="component" value="Chromosome"/>
</dbReference>
<dbReference type="EMBL" id="CP023004">
    <property type="protein sequence ID" value="AWI10436.1"/>
    <property type="molecule type" value="Genomic_DNA"/>
</dbReference>
<dbReference type="KEGG" id="elut:CKA38_01285"/>
<reference evidence="7 8" key="1">
    <citation type="journal article" date="2018" name="Syst. Appl. Microbiol.">
        <title>Ereboglobus luteus gen. nov. sp. nov. from cockroach guts, and new insights into the oxygen relationship of the genera Opitutus and Didymococcus (Verrucomicrobia: Opitutaceae).</title>
        <authorList>
            <person name="Tegtmeier D."/>
            <person name="Belitz A."/>
            <person name="Radek R."/>
            <person name="Heimerl T."/>
            <person name="Brune A."/>
        </authorList>
    </citation>
    <scope>NUCLEOTIDE SEQUENCE [LARGE SCALE GENOMIC DNA]</scope>
    <source>
        <strain evidence="7 8">Ho45</strain>
    </source>
</reference>
<evidence type="ECO:0000313" key="8">
    <source>
        <dbReference type="Proteomes" id="UP000244896"/>
    </source>
</evidence>
<comment type="caution">
    <text evidence="6">Lacks conserved residue(s) required for the propagation of feature annotation.</text>
</comment>
<organism evidence="7 8">
    <name type="scientific">Ereboglobus luteus</name>
    <dbReference type="NCBI Taxonomy" id="1796921"/>
    <lineage>
        <taxon>Bacteria</taxon>
        <taxon>Pseudomonadati</taxon>
        <taxon>Verrucomicrobiota</taxon>
        <taxon>Opitutia</taxon>
        <taxon>Opitutales</taxon>
        <taxon>Opitutaceae</taxon>
        <taxon>Ereboglobus</taxon>
    </lineage>
</organism>
<comment type="similarity">
    <text evidence="6">Belongs to the methyltransferase superfamily. RNA methyltransferase RsmG family.</text>
</comment>
<keyword evidence="2 6" id="KW-0698">rRNA processing</keyword>
<evidence type="ECO:0000256" key="2">
    <source>
        <dbReference type="ARBA" id="ARBA00022552"/>
    </source>
</evidence>
<dbReference type="GO" id="GO:0070043">
    <property type="term" value="F:rRNA (guanine-N7-)-methyltransferase activity"/>
    <property type="evidence" value="ECO:0007669"/>
    <property type="project" value="UniProtKB-UniRule"/>
</dbReference>
<feature type="binding site" evidence="6">
    <location>
        <position position="71"/>
    </location>
    <ligand>
        <name>S-adenosyl-L-methionine</name>
        <dbReference type="ChEBI" id="CHEBI:59789"/>
    </ligand>
</feature>
<gene>
    <name evidence="6" type="primary">rsmG</name>
    <name evidence="7" type="ORF">CKA38_01285</name>
</gene>
<dbReference type="SUPFAM" id="SSF53335">
    <property type="entry name" value="S-adenosyl-L-methionine-dependent methyltransferases"/>
    <property type="match status" value="1"/>
</dbReference>
<evidence type="ECO:0000256" key="1">
    <source>
        <dbReference type="ARBA" id="ARBA00022490"/>
    </source>
</evidence>
<dbReference type="InterPro" id="IPR003682">
    <property type="entry name" value="rRNA_ssu_MeTfrase_G"/>
</dbReference>
<comment type="subcellular location">
    <subcellularLocation>
        <location evidence="6">Cytoplasm</location>
    </subcellularLocation>
</comment>
<name>A0A2U8E6J2_9BACT</name>
<dbReference type="Pfam" id="PF02527">
    <property type="entry name" value="GidB"/>
    <property type="match status" value="1"/>
</dbReference>
<keyword evidence="5 6" id="KW-0949">S-adenosyl-L-methionine</keyword>
<dbReference type="RefSeq" id="WP_108826337.1">
    <property type="nucleotide sequence ID" value="NZ_CP023004.1"/>
</dbReference>
<dbReference type="PANTHER" id="PTHR31760:SF0">
    <property type="entry name" value="S-ADENOSYL-L-METHIONINE-DEPENDENT METHYLTRANSFERASES SUPERFAMILY PROTEIN"/>
    <property type="match status" value="1"/>
</dbReference>
<dbReference type="PANTHER" id="PTHR31760">
    <property type="entry name" value="S-ADENOSYL-L-METHIONINE-DEPENDENT METHYLTRANSFERASES SUPERFAMILY PROTEIN"/>
    <property type="match status" value="1"/>
</dbReference>
<keyword evidence="1 6" id="KW-0963">Cytoplasm</keyword>
<dbReference type="OrthoDB" id="9808773at2"/>
<evidence type="ECO:0000256" key="6">
    <source>
        <dbReference type="HAMAP-Rule" id="MF_00074"/>
    </source>
</evidence>
<keyword evidence="8" id="KW-1185">Reference proteome</keyword>
<dbReference type="HAMAP" id="MF_00074">
    <property type="entry name" value="16SrRNA_methyltr_G"/>
    <property type="match status" value="1"/>
</dbReference>
<keyword evidence="3 6" id="KW-0489">Methyltransferase</keyword>
<evidence type="ECO:0000256" key="3">
    <source>
        <dbReference type="ARBA" id="ARBA00022603"/>
    </source>
</evidence>
<feature type="binding site" evidence="6">
    <location>
        <begin position="122"/>
        <end position="123"/>
    </location>
    <ligand>
        <name>S-adenosyl-L-methionine</name>
        <dbReference type="ChEBI" id="CHEBI:59789"/>
    </ligand>
</feature>
<dbReference type="Gene3D" id="3.40.50.150">
    <property type="entry name" value="Vaccinia Virus protein VP39"/>
    <property type="match status" value="1"/>
</dbReference>
<dbReference type="EC" id="2.1.1.-" evidence="6"/>
<comment type="function">
    <text evidence="6">Specifically methylates the N7 position of a guanine in 16S rRNA.</text>
</comment>
<feature type="binding site" evidence="6">
    <location>
        <position position="76"/>
    </location>
    <ligand>
        <name>S-adenosyl-L-methionine</name>
        <dbReference type="ChEBI" id="CHEBI:59789"/>
    </ligand>
</feature>
<dbReference type="AlphaFoldDB" id="A0A2U8E6J2"/>
<protein>
    <recommendedName>
        <fullName evidence="6">Ribosomal RNA small subunit methyltransferase G</fullName>
        <ecNumber evidence="6">2.1.1.-</ecNumber>
    </recommendedName>
    <alternativeName>
        <fullName evidence="6">16S rRNA 7-methylguanosine methyltransferase</fullName>
        <shortName evidence="6">16S rRNA m7G methyltransferase</shortName>
    </alternativeName>
</protein>
<evidence type="ECO:0000313" key="7">
    <source>
        <dbReference type="EMBL" id="AWI10436.1"/>
    </source>
</evidence>
<feature type="binding site" evidence="6">
    <location>
        <position position="135"/>
    </location>
    <ligand>
        <name>S-adenosyl-L-methionine</name>
        <dbReference type="ChEBI" id="CHEBI:59789"/>
    </ligand>
</feature>
<evidence type="ECO:0000256" key="4">
    <source>
        <dbReference type="ARBA" id="ARBA00022679"/>
    </source>
</evidence>
<sequence>MQRLKPLFPEITPAQWTLLERMAALHREWNAKINLVSRKDIDNLEWHHYAPCVAAVKFLRLMNGATVLDVGTGGGFPGLILAALYPQARFTLADSVGKKITVVADIAQRLNLRNVEAKNIRVETLRREYDFVTGRAVTSLPAFIQLIRAHVRPGEKSSPGNGVIYWKGGDLASEETALGIAPARVLSLAETLSDTGDYFHEKYIVHYRQRDLARAKPPAMPGEAR</sequence>
<dbReference type="InterPro" id="IPR029063">
    <property type="entry name" value="SAM-dependent_MTases_sf"/>
</dbReference>
<keyword evidence="4 6" id="KW-0808">Transferase</keyword>
<proteinExistence type="inferred from homology"/>
<dbReference type="GO" id="GO:0005829">
    <property type="term" value="C:cytosol"/>
    <property type="evidence" value="ECO:0007669"/>
    <property type="project" value="TreeGrafter"/>
</dbReference>